<dbReference type="RefSeq" id="XP_068364724.1">
    <property type="nucleotide sequence ID" value="XM_068500413.1"/>
</dbReference>
<dbReference type="PROSITE" id="PS50053">
    <property type="entry name" value="UBIQUITIN_2"/>
    <property type="match status" value="1"/>
</dbReference>
<dbReference type="EMBL" id="MLAK01000583">
    <property type="protein sequence ID" value="OHT11588.1"/>
    <property type="molecule type" value="Genomic_DNA"/>
</dbReference>
<dbReference type="InterPro" id="IPR029071">
    <property type="entry name" value="Ubiquitin-like_domsf"/>
</dbReference>
<feature type="domain" description="Ubiquitin-like" evidence="1">
    <location>
        <begin position="332"/>
        <end position="405"/>
    </location>
</feature>
<dbReference type="SUPFAM" id="SSF54236">
    <property type="entry name" value="Ubiquitin-like"/>
    <property type="match status" value="2"/>
</dbReference>
<dbReference type="GeneID" id="94835117"/>
<dbReference type="AlphaFoldDB" id="A0A1J4KP64"/>
<reference evidence="2" key="1">
    <citation type="submission" date="2016-10" db="EMBL/GenBank/DDBJ databases">
        <authorList>
            <person name="Benchimol M."/>
            <person name="Almeida L.G."/>
            <person name="Vasconcelos A.T."/>
            <person name="Perreira-Neves A."/>
            <person name="Rosa I.A."/>
            <person name="Tasca T."/>
            <person name="Bogo M.R."/>
            <person name="de Souza W."/>
        </authorList>
    </citation>
    <scope>NUCLEOTIDE SEQUENCE [LARGE SCALE GENOMIC DNA]</scope>
    <source>
        <strain evidence="2">K</strain>
    </source>
</reference>
<protein>
    <recommendedName>
        <fullName evidence="1">Ubiquitin-like domain-containing protein</fullName>
    </recommendedName>
</protein>
<accession>A0A1J4KP64</accession>
<dbReference type="CDD" id="cd17039">
    <property type="entry name" value="Ubl_ubiquitin_like"/>
    <property type="match status" value="2"/>
</dbReference>
<keyword evidence="3" id="KW-1185">Reference proteome</keyword>
<gene>
    <name evidence="2" type="ORF">TRFO_18830</name>
</gene>
<evidence type="ECO:0000313" key="3">
    <source>
        <dbReference type="Proteomes" id="UP000179807"/>
    </source>
</evidence>
<name>A0A1J4KP64_9EUKA</name>
<evidence type="ECO:0000313" key="2">
    <source>
        <dbReference type="EMBL" id="OHT11588.1"/>
    </source>
</evidence>
<dbReference type="Proteomes" id="UP000179807">
    <property type="component" value="Unassembled WGS sequence"/>
</dbReference>
<dbReference type="InterPro" id="IPR000626">
    <property type="entry name" value="Ubiquitin-like_dom"/>
</dbReference>
<comment type="caution">
    <text evidence="2">The sequence shown here is derived from an EMBL/GenBank/DDBJ whole genome shotgun (WGS) entry which is preliminary data.</text>
</comment>
<evidence type="ECO:0000259" key="1">
    <source>
        <dbReference type="PROSITE" id="PS50053"/>
    </source>
</evidence>
<proteinExistence type="predicted"/>
<dbReference type="Gene3D" id="3.10.20.90">
    <property type="entry name" value="Phosphatidylinositol 3-kinase Catalytic Subunit, Chain A, domain 1"/>
    <property type="match status" value="1"/>
</dbReference>
<sequence length="656" mass="75479">MFTIRVKFQKKYEFKYYMRKGGFTASDLKSFFCRDENSPFKLQSKHHLIIQPIEIEETNISFFKKGKKEKNELPDDYEFSKDISLTAKLSRNIAFYPFYLDLTGHRETIYVLIPEGTKVISIRNLFQEKLQLNPIKICCSYSSKKSEIMAVNTLFSIYNAVKKYHIILPDHSNFSFIVSPDTVPLFDLTLSCKIPRTIYARVADEINKRFSLLTHLTSENIELYNSQNNELLKKGDQLKETKDPILVKIVNAQIPKSPSYFFLFPDSPIPRSFELERDFTVGDFINKKCQNFKYKGTSLLLNGKKLHKKAKFSELNITMANLIIVMEKVTKITLNIKIANKKAQKMKFRNCYQISELYEKVRDYIGSRPFTIKYQDQVLENEKTCRDYGIGDGSEITVNYTLSRSANNSSTNILDYVDEDSGSYIEKPHEGGTVIFSVQGKKQLSHVFGSKELVKSARAFIAKTLGIKDVSNIDLLLNGRYLNDSMKLSVLPLSNIRPIVVVVKDDNKPIALRTAAGLLKNMKMINIVFLYENTGEEYNLTFLPNPTVADAIEKIEIETDIPKDQIEITFDDCICSDMSSKLQDIQKLKEEENFFFRNKSLFQSTEESVLSVFKLYSGRALRKLSLTKDPNVSEMFCLTNLDSLNDSKSDFFEQKS</sequence>
<dbReference type="VEuPathDB" id="TrichDB:TRFO_18830"/>
<organism evidence="2 3">
    <name type="scientific">Tritrichomonas foetus</name>
    <dbReference type="NCBI Taxonomy" id="1144522"/>
    <lineage>
        <taxon>Eukaryota</taxon>
        <taxon>Metamonada</taxon>
        <taxon>Parabasalia</taxon>
        <taxon>Tritrichomonadida</taxon>
        <taxon>Tritrichomonadidae</taxon>
        <taxon>Tritrichomonas</taxon>
    </lineage>
</organism>